<proteinExistence type="predicted"/>
<keyword evidence="1" id="KW-0812">Transmembrane</keyword>
<accession>A0A6A4LYI8</accession>
<feature type="transmembrane region" description="Helical" evidence="1">
    <location>
        <begin position="306"/>
        <end position="328"/>
    </location>
</feature>
<keyword evidence="1" id="KW-0472">Membrane</keyword>
<feature type="transmembrane region" description="Helical" evidence="1">
    <location>
        <begin position="20"/>
        <end position="39"/>
    </location>
</feature>
<reference evidence="2 3" key="1">
    <citation type="journal article" date="2019" name="Genome Biol. Evol.">
        <title>The Rhododendron genome and chromosomal organization provide insight into shared whole-genome duplications across the heath family (Ericaceae).</title>
        <authorList>
            <person name="Soza V.L."/>
            <person name="Lindsley D."/>
            <person name="Waalkes A."/>
            <person name="Ramage E."/>
            <person name="Patwardhan R.P."/>
            <person name="Burton J.N."/>
            <person name="Adey A."/>
            <person name="Kumar A."/>
            <person name="Qiu R."/>
            <person name="Shendure J."/>
            <person name="Hall B."/>
        </authorList>
    </citation>
    <scope>NUCLEOTIDE SEQUENCE [LARGE SCALE GENOMIC DNA]</scope>
    <source>
        <strain evidence="2">RSF 1966-606</strain>
    </source>
</reference>
<dbReference type="OrthoDB" id="4914at2759"/>
<dbReference type="EMBL" id="QEFC01000591">
    <property type="protein sequence ID" value="KAE9463140.1"/>
    <property type="molecule type" value="Genomic_DNA"/>
</dbReference>
<keyword evidence="1" id="KW-1133">Transmembrane helix</keyword>
<dbReference type="Proteomes" id="UP000428333">
    <property type="component" value="Linkage Group LG03"/>
</dbReference>
<organism evidence="2 3">
    <name type="scientific">Rhododendron williamsianum</name>
    <dbReference type="NCBI Taxonomy" id="262921"/>
    <lineage>
        <taxon>Eukaryota</taxon>
        <taxon>Viridiplantae</taxon>
        <taxon>Streptophyta</taxon>
        <taxon>Embryophyta</taxon>
        <taxon>Tracheophyta</taxon>
        <taxon>Spermatophyta</taxon>
        <taxon>Magnoliopsida</taxon>
        <taxon>eudicotyledons</taxon>
        <taxon>Gunneridae</taxon>
        <taxon>Pentapetalae</taxon>
        <taxon>asterids</taxon>
        <taxon>Ericales</taxon>
        <taxon>Ericaceae</taxon>
        <taxon>Ericoideae</taxon>
        <taxon>Rhodoreae</taxon>
        <taxon>Rhododendron</taxon>
    </lineage>
</organism>
<dbReference type="PANTHER" id="PTHR34679:SF2">
    <property type="entry name" value="OS02G0122500 PROTEIN"/>
    <property type="match status" value="1"/>
</dbReference>
<name>A0A6A4LYI8_9ERIC</name>
<protein>
    <recommendedName>
        <fullName evidence="4">DUF4079 domain-containing protein</fullName>
    </recommendedName>
</protein>
<evidence type="ECO:0000313" key="3">
    <source>
        <dbReference type="Proteomes" id="UP000428333"/>
    </source>
</evidence>
<dbReference type="Pfam" id="PF13301">
    <property type="entry name" value="DUF4079"/>
    <property type="match status" value="1"/>
</dbReference>
<feature type="transmembrane region" description="Helical" evidence="1">
    <location>
        <begin position="154"/>
        <end position="177"/>
    </location>
</feature>
<evidence type="ECO:0000256" key="1">
    <source>
        <dbReference type="SAM" id="Phobius"/>
    </source>
</evidence>
<feature type="transmembrane region" description="Helical" evidence="1">
    <location>
        <begin position="240"/>
        <end position="262"/>
    </location>
</feature>
<evidence type="ECO:0000313" key="2">
    <source>
        <dbReference type="EMBL" id="KAE9463140.1"/>
    </source>
</evidence>
<feature type="transmembrane region" description="Helical" evidence="1">
    <location>
        <begin position="80"/>
        <end position="108"/>
    </location>
</feature>
<keyword evidence="3" id="KW-1185">Reference proteome</keyword>
<dbReference type="InterPro" id="IPR025067">
    <property type="entry name" value="DUF4079"/>
</dbReference>
<feature type="non-terminal residue" evidence="2">
    <location>
        <position position="1"/>
    </location>
</feature>
<feature type="transmembrane region" description="Helical" evidence="1">
    <location>
        <begin position="274"/>
        <end position="294"/>
    </location>
</feature>
<dbReference type="GO" id="GO:0009534">
    <property type="term" value="C:chloroplast thylakoid"/>
    <property type="evidence" value="ECO:0007669"/>
    <property type="project" value="TreeGrafter"/>
</dbReference>
<dbReference type="PANTHER" id="PTHR34679">
    <property type="match status" value="1"/>
</dbReference>
<gene>
    <name evidence="2" type="ORF">C3L33_04953</name>
</gene>
<comment type="caution">
    <text evidence="2">The sequence shown here is derived from an EMBL/GenBank/DDBJ whole genome shotgun (WGS) entry which is preliminary data.</text>
</comment>
<evidence type="ECO:0008006" key="4">
    <source>
        <dbReference type="Google" id="ProtNLM"/>
    </source>
</evidence>
<feature type="transmembrane region" description="Helical" evidence="1">
    <location>
        <begin position="120"/>
        <end position="142"/>
    </location>
</feature>
<sequence length="337" mass="38025">MISQRIEAHHQERVKYRLDFKRVLFIWVFFISGLSSAFGSELSSTETESEDEEEDGQFKRRRRTTSSLLMMVVEWWKWRWWWSGGSVGGRVVEVVVVVVVELVVVMWWRSGGGDGGGGSGVVEVVVVVVVEVLVGVVVVEWWRWEFGILEGRTFALVHPLVMTGLFVYTLWAGYLGWQWRRVRTIQDEINELKKQVKPVAVTPEGTPVAPPAPSPVEAKIKQFTEERKELIKGSYRDRHFNAGSILLGFGVTEAVFGGLNTWFRAGKLFPGPHLFAGAGITVLWAAAAALVPAMQKGNETARNLHIALNVLNVLLFVWQIPTGIEIIFKVFEFTTWP</sequence>
<dbReference type="AlphaFoldDB" id="A0A6A4LYI8"/>